<proteinExistence type="predicted"/>
<gene>
    <name evidence="2" type="ORF">D8780_11340</name>
</gene>
<organism evidence="2 3">
    <name type="scientific">Notoacmeibacter ruber</name>
    <dbReference type="NCBI Taxonomy" id="2670375"/>
    <lineage>
        <taxon>Bacteria</taxon>
        <taxon>Pseudomonadati</taxon>
        <taxon>Pseudomonadota</taxon>
        <taxon>Alphaproteobacteria</taxon>
        <taxon>Hyphomicrobiales</taxon>
        <taxon>Notoacmeibacteraceae</taxon>
        <taxon>Notoacmeibacter</taxon>
    </lineage>
</organism>
<dbReference type="PANTHER" id="PTHR43689:SF8">
    <property type="entry name" value="ALPHA_BETA-HYDROLASES SUPERFAMILY PROTEIN"/>
    <property type="match status" value="1"/>
</dbReference>
<keyword evidence="2" id="KW-0378">Hydrolase</keyword>
<dbReference type="EMBL" id="RCWN01000001">
    <property type="protein sequence ID" value="RLQ88717.1"/>
    <property type="molecule type" value="Genomic_DNA"/>
</dbReference>
<evidence type="ECO:0000259" key="1">
    <source>
        <dbReference type="Pfam" id="PF12697"/>
    </source>
</evidence>
<dbReference type="Proteomes" id="UP000281094">
    <property type="component" value="Unassembled WGS sequence"/>
</dbReference>
<protein>
    <submittedName>
        <fullName evidence="2">Alpha/beta hydrolase</fullName>
    </submittedName>
</protein>
<dbReference type="AlphaFoldDB" id="A0A3L7JD87"/>
<evidence type="ECO:0000313" key="3">
    <source>
        <dbReference type="Proteomes" id="UP000281094"/>
    </source>
</evidence>
<name>A0A3L7JD87_9HYPH</name>
<dbReference type="Gene3D" id="3.40.50.1820">
    <property type="entry name" value="alpha/beta hydrolase"/>
    <property type="match status" value="1"/>
</dbReference>
<dbReference type="SUPFAM" id="SSF53474">
    <property type="entry name" value="alpha/beta-Hydrolases"/>
    <property type="match status" value="1"/>
</dbReference>
<evidence type="ECO:0000313" key="2">
    <source>
        <dbReference type="EMBL" id="RLQ88717.1"/>
    </source>
</evidence>
<dbReference type="InterPro" id="IPR000073">
    <property type="entry name" value="AB_hydrolase_1"/>
</dbReference>
<comment type="caution">
    <text evidence="2">The sequence shown here is derived from an EMBL/GenBank/DDBJ whole genome shotgun (WGS) entry which is preliminary data.</text>
</comment>
<dbReference type="RefSeq" id="WP_121645683.1">
    <property type="nucleotide sequence ID" value="NZ_RCWN01000001.1"/>
</dbReference>
<dbReference type="PANTHER" id="PTHR43689">
    <property type="entry name" value="HYDROLASE"/>
    <property type="match status" value="1"/>
</dbReference>
<sequence length="382" mass="40904">MTLLSILATLVVGLPLLLAAISWLAARLIEHRYPPNGVFASVDGIDLHYVFWPGEGEGAEQQPVLFIHGASGNLRDQMGAMEPFRGRMPMIFVDRPGHGYSGRTRNHQRPNGQARAIAALIAKIAPGGVVLVGHSFGGAVALNLAMNHPECVTGLVLLSPASHPWPGAQTSWYYRLAARPLLGRLFVWTLAVPGGFARLRGGIECVFAPNAVADVYASRAAIALAFRPCHFRANAIDVEGLYEHVTDTCGRYPSIRCPTVIITGDSDTVVYEHVHSLGCARDLPNTELFVIDNCGHKTDYVAPRVTLAAIAQVAGTALPGVEAIADEAESVETAIASDRFGEQCRLEKPEDAGDILSAAAAAKHYPVRDAALPEPSWPNRSD</sequence>
<dbReference type="Pfam" id="PF12697">
    <property type="entry name" value="Abhydrolase_6"/>
    <property type="match status" value="1"/>
</dbReference>
<dbReference type="PRINTS" id="PR00111">
    <property type="entry name" value="ABHYDROLASE"/>
</dbReference>
<accession>A0A3L7JD87</accession>
<dbReference type="InterPro" id="IPR029058">
    <property type="entry name" value="AB_hydrolase_fold"/>
</dbReference>
<feature type="domain" description="AB hydrolase-1" evidence="1">
    <location>
        <begin position="64"/>
        <end position="303"/>
    </location>
</feature>
<keyword evidence="3" id="KW-1185">Reference proteome</keyword>
<dbReference type="GO" id="GO:0016787">
    <property type="term" value="F:hydrolase activity"/>
    <property type="evidence" value="ECO:0007669"/>
    <property type="project" value="UniProtKB-KW"/>
</dbReference>
<reference evidence="2 3" key="1">
    <citation type="submission" date="2018-10" db="EMBL/GenBank/DDBJ databases">
        <title>Notoacmeibacter sp. M2BS9Y-3-1, whole genome shotgun sequence.</title>
        <authorList>
            <person name="Tuo L."/>
        </authorList>
    </citation>
    <scope>NUCLEOTIDE SEQUENCE [LARGE SCALE GENOMIC DNA]</scope>
    <source>
        <strain evidence="2 3">M2BS9Y-3-1</strain>
    </source>
</reference>